<keyword evidence="6 7" id="KW-0472">Membrane</keyword>
<dbReference type="PANTHER" id="PTHR30252">
    <property type="entry name" value="INNER MEMBRANE PEPTIDE TRANSPORTER"/>
    <property type="match status" value="1"/>
</dbReference>
<feature type="transmembrane region" description="Helical" evidence="7">
    <location>
        <begin position="250"/>
        <end position="269"/>
    </location>
</feature>
<dbReference type="RefSeq" id="WP_154461493.1">
    <property type="nucleotide sequence ID" value="NZ_JAQYTQ010000092.1"/>
</dbReference>
<feature type="transmembrane region" description="Helical" evidence="7">
    <location>
        <begin position="129"/>
        <end position="147"/>
    </location>
</feature>
<dbReference type="GO" id="GO:0009267">
    <property type="term" value="P:cellular response to starvation"/>
    <property type="evidence" value="ECO:0007669"/>
    <property type="project" value="InterPro"/>
</dbReference>
<comment type="subcellular location">
    <subcellularLocation>
        <location evidence="1">Cell membrane</location>
        <topology evidence="1">Multi-pass membrane protein</topology>
    </subcellularLocation>
</comment>
<evidence type="ECO:0000313" key="10">
    <source>
        <dbReference type="Proteomes" id="UP000470082"/>
    </source>
</evidence>
<evidence type="ECO:0000259" key="8">
    <source>
        <dbReference type="Pfam" id="PF02554"/>
    </source>
</evidence>
<evidence type="ECO:0000256" key="4">
    <source>
        <dbReference type="ARBA" id="ARBA00022692"/>
    </source>
</evidence>
<feature type="transmembrane region" description="Helical" evidence="7">
    <location>
        <begin position="84"/>
        <end position="108"/>
    </location>
</feature>
<keyword evidence="5 7" id="KW-1133">Transmembrane helix</keyword>
<comment type="caution">
    <text evidence="9">The sequence shown here is derived from an EMBL/GenBank/DDBJ whole genome shotgun (WGS) entry which is preliminary data.</text>
</comment>
<gene>
    <name evidence="9" type="ORF">FYJ50_09735</name>
</gene>
<proteinExistence type="inferred from homology"/>
<evidence type="ECO:0000256" key="7">
    <source>
        <dbReference type="SAM" id="Phobius"/>
    </source>
</evidence>
<evidence type="ECO:0000313" key="9">
    <source>
        <dbReference type="EMBL" id="MSS02363.1"/>
    </source>
</evidence>
<dbReference type="EMBL" id="VUMM01000029">
    <property type="protein sequence ID" value="MSS02363.1"/>
    <property type="molecule type" value="Genomic_DNA"/>
</dbReference>
<keyword evidence="10" id="KW-1185">Reference proteome</keyword>
<feature type="transmembrane region" description="Helical" evidence="7">
    <location>
        <begin position="167"/>
        <end position="187"/>
    </location>
</feature>
<feature type="transmembrane region" description="Helical" evidence="7">
    <location>
        <begin position="473"/>
        <end position="493"/>
    </location>
</feature>
<dbReference type="AlphaFoldDB" id="A0A7X2N5G5"/>
<evidence type="ECO:0000256" key="6">
    <source>
        <dbReference type="ARBA" id="ARBA00023136"/>
    </source>
</evidence>
<organism evidence="9 10">
    <name type="scientific">Floccifex porci</name>
    <dbReference type="NCBI Taxonomy" id="2606629"/>
    <lineage>
        <taxon>Bacteria</taxon>
        <taxon>Bacillati</taxon>
        <taxon>Bacillota</taxon>
        <taxon>Erysipelotrichia</taxon>
        <taxon>Erysipelotrichales</taxon>
        <taxon>Erysipelotrichaceae</taxon>
        <taxon>Floccifex</taxon>
    </lineage>
</organism>
<feature type="transmembrane region" description="Helical" evidence="7">
    <location>
        <begin position="446"/>
        <end position="467"/>
    </location>
</feature>
<dbReference type="PANTHER" id="PTHR30252:SF0">
    <property type="entry name" value="PEPTIDE TRANSPORTER CSTA"/>
    <property type="match status" value="1"/>
</dbReference>
<dbReference type="InterPro" id="IPR051605">
    <property type="entry name" value="CstA"/>
</dbReference>
<dbReference type="GO" id="GO:0005886">
    <property type="term" value="C:plasma membrane"/>
    <property type="evidence" value="ECO:0007669"/>
    <property type="project" value="UniProtKB-SubCell"/>
</dbReference>
<dbReference type="Pfam" id="PF02554">
    <property type="entry name" value="CstA"/>
    <property type="match status" value="1"/>
</dbReference>
<keyword evidence="3" id="KW-1003">Cell membrane</keyword>
<dbReference type="Proteomes" id="UP000470082">
    <property type="component" value="Unassembled WGS sequence"/>
</dbReference>
<reference evidence="9 10" key="1">
    <citation type="submission" date="2019-08" db="EMBL/GenBank/DDBJ databases">
        <title>In-depth cultivation of the pig gut microbiome towards novel bacterial diversity and tailored functional studies.</title>
        <authorList>
            <person name="Wylensek D."/>
            <person name="Hitch T.C.A."/>
            <person name="Clavel T."/>
        </authorList>
    </citation>
    <scope>NUCLEOTIDE SEQUENCE [LARGE SCALE GENOMIC DNA]</scope>
    <source>
        <strain evidence="9 10">LKV-178-WT-2G</strain>
    </source>
</reference>
<feature type="transmembrane region" description="Helical" evidence="7">
    <location>
        <begin position="538"/>
        <end position="557"/>
    </location>
</feature>
<feature type="transmembrane region" description="Helical" evidence="7">
    <location>
        <begin position="330"/>
        <end position="350"/>
    </location>
</feature>
<dbReference type="InterPro" id="IPR003706">
    <property type="entry name" value="CstA_N"/>
</dbReference>
<feature type="transmembrane region" description="Helical" evidence="7">
    <location>
        <begin position="225"/>
        <end position="243"/>
    </location>
</feature>
<accession>A0A7X2N5G5</accession>
<feature type="domain" description="CstA N-terminal" evidence="8">
    <location>
        <begin position="2"/>
        <end position="514"/>
    </location>
</feature>
<feature type="transmembrane region" description="Helical" evidence="7">
    <location>
        <begin position="394"/>
        <end position="416"/>
    </location>
</feature>
<name>A0A7X2N5G5_9FIRM</name>
<sequence>MNGLLLLLISVVILVAAYLLYGRYLVKTWGIDVNAKTPAYQREDGVDFVPSNKWEVFAHQFSSIAGAGPVTGPVLAMAFGWLPAFLWVLVGGIFFGAVQDFGALYASVKSNGKSMGQLIEQYIGKTGRRLFFLFSWLFTLLVIAAFADMVAGTFNGFNEQGAQLLPNGAAGSISILYVFVAIAFGLFLKKTKISGWKQLVLGLVLIVLMLMVGIQFPVYFTKQTWIYIVFVYIFFASVTPIWILKQPRDYLTTFLFIAMILAAVVGVFISNPTITTPVFTGFKSESGSYLFPTLFVTIACGAVSGFHSLVSSETSSKQISNEKDMLQVGYGSMLLESLLAILVIVIVGSLTSLSDSGVLNETLSSMALAQGATPFTKFSVGVTGLVHQLGMPQEYGLCIMTMFVSALALTSLDAVARIGRMSFQEFFECSNQKPQGKIVAFLTNKYVATLLTLAGGYLLSLGGYLNIWPLFGSANQLLAAMVLISISVFLKVTGRKGFMLYIPMIAMLVITMTSLGMAVYNIFMKLFVSGGFVFMTDGLQLLIALLLMALGILIFIGSGKKLIETKSEN</sequence>
<comment type="similarity">
    <text evidence="2">Belongs to the peptide transporter carbon starvation (CstA) (TC 2.A.114) family.</text>
</comment>
<keyword evidence="4 7" id="KW-0812">Transmembrane</keyword>
<feature type="transmembrane region" description="Helical" evidence="7">
    <location>
        <begin position="500"/>
        <end position="523"/>
    </location>
</feature>
<evidence type="ECO:0000256" key="5">
    <source>
        <dbReference type="ARBA" id="ARBA00022989"/>
    </source>
</evidence>
<feature type="transmembrane region" description="Helical" evidence="7">
    <location>
        <begin position="289"/>
        <end position="310"/>
    </location>
</feature>
<evidence type="ECO:0000256" key="1">
    <source>
        <dbReference type="ARBA" id="ARBA00004651"/>
    </source>
</evidence>
<evidence type="ECO:0000256" key="3">
    <source>
        <dbReference type="ARBA" id="ARBA00022475"/>
    </source>
</evidence>
<evidence type="ECO:0000256" key="2">
    <source>
        <dbReference type="ARBA" id="ARBA00007755"/>
    </source>
</evidence>
<protein>
    <submittedName>
        <fullName evidence="9">Carbon starvation protein A</fullName>
    </submittedName>
</protein>
<feature type="transmembrane region" description="Helical" evidence="7">
    <location>
        <begin position="199"/>
        <end position="219"/>
    </location>
</feature>